<dbReference type="Proteomes" id="UP000050761">
    <property type="component" value="Unassembled WGS sequence"/>
</dbReference>
<protein>
    <submittedName>
        <fullName evidence="2 4">Uncharacterized protein</fullName>
    </submittedName>
</protein>
<evidence type="ECO:0000313" key="4">
    <source>
        <dbReference type="WBParaSite" id="HPBE_0002407501-mRNA-1"/>
    </source>
</evidence>
<dbReference type="WBParaSite" id="HPBE_0002407501-mRNA-1">
    <property type="protein sequence ID" value="HPBE_0002407501-mRNA-1"/>
    <property type="gene ID" value="HPBE_0002407501"/>
</dbReference>
<name>A0A183GN05_HELPZ</name>
<evidence type="ECO:0000313" key="2">
    <source>
        <dbReference type="EMBL" id="VDP42697.1"/>
    </source>
</evidence>
<proteinExistence type="predicted"/>
<reference evidence="2 3" key="1">
    <citation type="submission" date="2018-11" db="EMBL/GenBank/DDBJ databases">
        <authorList>
            <consortium name="Pathogen Informatics"/>
        </authorList>
    </citation>
    <scope>NUCLEOTIDE SEQUENCE [LARGE SCALE GENOMIC DNA]</scope>
</reference>
<feature type="region of interest" description="Disordered" evidence="1">
    <location>
        <begin position="1"/>
        <end position="67"/>
    </location>
</feature>
<dbReference type="AlphaFoldDB" id="A0A183GN05"/>
<reference evidence="4" key="2">
    <citation type="submission" date="2019-09" db="UniProtKB">
        <authorList>
            <consortium name="WormBaseParasite"/>
        </authorList>
    </citation>
    <scope>IDENTIFICATION</scope>
</reference>
<accession>A0A183GN05</accession>
<organism evidence="3 4">
    <name type="scientific">Heligmosomoides polygyrus</name>
    <name type="common">Parasitic roundworm</name>
    <dbReference type="NCBI Taxonomy" id="6339"/>
    <lineage>
        <taxon>Eukaryota</taxon>
        <taxon>Metazoa</taxon>
        <taxon>Ecdysozoa</taxon>
        <taxon>Nematoda</taxon>
        <taxon>Chromadorea</taxon>
        <taxon>Rhabditida</taxon>
        <taxon>Rhabditina</taxon>
        <taxon>Rhabditomorpha</taxon>
        <taxon>Strongyloidea</taxon>
        <taxon>Heligmosomidae</taxon>
        <taxon>Heligmosomoides</taxon>
    </lineage>
</organism>
<dbReference type="EMBL" id="UZAH01035806">
    <property type="protein sequence ID" value="VDP42697.1"/>
    <property type="molecule type" value="Genomic_DNA"/>
</dbReference>
<evidence type="ECO:0000256" key="1">
    <source>
        <dbReference type="SAM" id="MobiDB-lite"/>
    </source>
</evidence>
<evidence type="ECO:0000313" key="3">
    <source>
        <dbReference type="Proteomes" id="UP000050761"/>
    </source>
</evidence>
<gene>
    <name evidence="2" type="ORF">HPBE_LOCUS24074</name>
</gene>
<sequence length="67" mass="7459">MDDALGDNRGGSGDQDAFQDRANSFDDPPPKDEHAIHRLQSINCGQEGRRDTELDWEDGSADVERTQ</sequence>
<keyword evidence="3" id="KW-1185">Reference proteome</keyword>
<accession>A0A3P8CSR0</accession>